<dbReference type="Proteomes" id="UP000288395">
    <property type="component" value="Unassembled WGS sequence"/>
</dbReference>
<dbReference type="CDD" id="cd07187">
    <property type="entry name" value="YvcK_like"/>
    <property type="match status" value="1"/>
</dbReference>
<dbReference type="RefSeq" id="WP_126766047.1">
    <property type="nucleotide sequence ID" value="NZ_PIPJ01000002.1"/>
</dbReference>
<dbReference type="PANTHER" id="PTHR30135:SF3">
    <property type="entry name" value="GLUCONEOGENESIS FACTOR-RELATED"/>
    <property type="match status" value="1"/>
</dbReference>
<organism evidence="3 4">
    <name type="scientific">Aliidiomarina iranensis</name>
    <dbReference type="NCBI Taxonomy" id="1434071"/>
    <lineage>
        <taxon>Bacteria</taxon>
        <taxon>Pseudomonadati</taxon>
        <taxon>Pseudomonadota</taxon>
        <taxon>Gammaproteobacteria</taxon>
        <taxon>Alteromonadales</taxon>
        <taxon>Idiomarinaceae</taxon>
        <taxon>Aliidiomarina</taxon>
    </lineage>
</organism>
<dbReference type="OrthoDB" id="5413830at2"/>
<comment type="similarity">
    <text evidence="2">Belongs to the gluconeogenesis factor family.</text>
</comment>
<dbReference type="Pfam" id="PF01933">
    <property type="entry name" value="CofD"/>
    <property type="match status" value="1"/>
</dbReference>
<dbReference type="HAMAP" id="MF_00973">
    <property type="entry name" value="Gluconeogen_factor"/>
    <property type="match status" value="1"/>
</dbReference>
<comment type="caution">
    <text evidence="3">The sequence shown here is derived from an EMBL/GenBank/DDBJ whole genome shotgun (WGS) entry which is preliminary data.</text>
</comment>
<dbReference type="InterPro" id="IPR038136">
    <property type="entry name" value="CofD-like_dom_sf"/>
</dbReference>
<keyword evidence="1 2" id="KW-0963">Cytoplasm</keyword>
<dbReference type="AlphaFoldDB" id="A0A432W0C1"/>
<evidence type="ECO:0000313" key="3">
    <source>
        <dbReference type="EMBL" id="RUO22465.1"/>
    </source>
</evidence>
<dbReference type="SUPFAM" id="SSF142338">
    <property type="entry name" value="CofD-like"/>
    <property type="match status" value="1"/>
</dbReference>
<dbReference type="GO" id="GO:0008360">
    <property type="term" value="P:regulation of cell shape"/>
    <property type="evidence" value="ECO:0007669"/>
    <property type="project" value="UniProtKB-UniRule"/>
</dbReference>
<protein>
    <recommendedName>
        <fullName evidence="2">Putative gluconeogenesis factor</fullName>
    </recommendedName>
</protein>
<keyword evidence="4" id="KW-1185">Reference proteome</keyword>
<evidence type="ECO:0000256" key="1">
    <source>
        <dbReference type="ARBA" id="ARBA00022490"/>
    </source>
</evidence>
<dbReference type="GO" id="GO:0043743">
    <property type="term" value="F:LPPG:FO 2-phospho-L-lactate transferase activity"/>
    <property type="evidence" value="ECO:0007669"/>
    <property type="project" value="InterPro"/>
</dbReference>
<evidence type="ECO:0000313" key="4">
    <source>
        <dbReference type="Proteomes" id="UP000288395"/>
    </source>
</evidence>
<dbReference type="EMBL" id="PIPJ01000002">
    <property type="protein sequence ID" value="RUO22465.1"/>
    <property type="molecule type" value="Genomic_DNA"/>
</dbReference>
<dbReference type="GO" id="GO:0005737">
    <property type="term" value="C:cytoplasm"/>
    <property type="evidence" value="ECO:0007669"/>
    <property type="project" value="UniProtKB-SubCell"/>
</dbReference>
<gene>
    <name evidence="3" type="ORF">CWE08_04620</name>
</gene>
<name>A0A432W0C1_9GAMM</name>
<dbReference type="InterPro" id="IPR010119">
    <property type="entry name" value="Gluconeogen_factor"/>
</dbReference>
<sequence length="319" mass="34810">MLISSQTASDKKRLKSLRITAIGGGHGLGRVMSTLSFLQSRLVGIVCTTDNGGATGMLRKHHQCIAWGDIRNCMSQLADQPLAKEVLNFRFNSNSNLDGHNLGNLLLYTLDALSARPIDGIQLLSRLLKVNNRILPMSETPTDLLAELDNNLQCFGEIRIDELSNMPKRLSLSPRVNATPEALHHLERSDLIILGPGSFLTSVMPPLLVDDMASIIAKSAAKVIFIDNLVPEQSPAGALSLKTKLEWLEQQLGYQLVDLAISNVSPLHSDIPVISCVEPDQELLHRHDTDGLLAALVQAAHHLIPDQGAELVTDIHSFK</sequence>
<accession>A0A432W0C1</accession>
<dbReference type="NCBIfam" id="TIGR01826">
    <property type="entry name" value="CofD_related"/>
    <property type="match status" value="1"/>
</dbReference>
<comment type="subcellular location">
    <subcellularLocation>
        <location evidence="2">Cytoplasm</location>
    </subcellularLocation>
</comment>
<reference evidence="4" key="1">
    <citation type="journal article" date="2018" name="Front. Microbiol.">
        <title>Genome-Based Analysis Reveals the Taxonomy and Diversity of the Family Idiomarinaceae.</title>
        <authorList>
            <person name="Liu Y."/>
            <person name="Lai Q."/>
            <person name="Shao Z."/>
        </authorList>
    </citation>
    <scope>NUCLEOTIDE SEQUENCE [LARGE SCALE GENOMIC DNA]</scope>
    <source>
        <strain evidence="4">GBPy7</strain>
    </source>
</reference>
<dbReference type="Gene3D" id="3.40.50.10680">
    <property type="entry name" value="CofD-like domains"/>
    <property type="match status" value="1"/>
</dbReference>
<comment type="function">
    <text evidence="2">Required for morphogenesis under gluconeogenic growth conditions.</text>
</comment>
<dbReference type="PANTHER" id="PTHR30135">
    <property type="entry name" value="UNCHARACTERIZED PROTEIN YVCK-RELATED"/>
    <property type="match status" value="1"/>
</dbReference>
<proteinExistence type="inferred from homology"/>
<evidence type="ECO:0000256" key="2">
    <source>
        <dbReference type="HAMAP-Rule" id="MF_00973"/>
    </source>
</evidence>
<dbReference type="InterPro" id="IPR002882">
    <property type="entry name" value="CofD"/>
</dbReference>